<keyword evidence="3" id="KW-1185">Reference proteome</keyword>
<feature type="region of interest" description="Disordered" evidence="1">
    <location>
        <begin position="49"/>
        <end position="73"/>
    </location>
</feature>
<reference evidence="2" key="5">
    <citation type="journal article" date="2021" name="G3 (Bethesda)">
        <title>Aegilops tauschii genome assembly Aet v5.0 features greater sequence contiguity and improved annotation.</title>
        <authorList>
            <person name="Wang L."/>
            <person name="Zhu T."/>
            <person name="Rodriguez J.C."/>
            <person name="Deal K.R."/>
            <person name="Dubcovsky J."/>
            <person name="McGuire P.E."/>
            <person name="Lux T."/>
            <person name="Spannagl M."/>
            <person name="Mayer K.F.X."/>
            <person name="Baldrich P."/>
            <person name="Meyers B.C."/>
            <person name="Huo N."/>
            <person name="Gu Y.Q."/>
            <person name="Zhou H."/>
            <person name="Devos K.M."/>
            <person name="Bennetzen J.L."/>
            <person name="Unver T."/>
            <person name="Budak H."/>
            <person name="Gulick P.J."/>
            <person name="Galiba G."/>
            <person name="Kalapos B."/>
            <person name="Nelson D.R."/>
            <person name="Li P."/>
            <person name="You F.M."/>
            <person name="Luo M.C."/>
            <person name="Dvorak J."/>
        </authorList>
    </citation>
    <scope>NUCLEOTIDE SEQUENCE [LARGE SCALE GENOMIC DNA]</scope>
    <source>
        <strain evidence="2">cv. AL8/78</strain>
    </source>
</reference>
<name>A0A453S2G4_AEGTS</name>
<dbReference type="Proteomes" id="UP000015105">
    <property type="component" value="Chromosome 7D"/>
</dbReference>
<reference evidence="2" key="3">
    <citation type="journal article" date="2017" name="Nature">
        <title>Genome sequence of the progenitor of the wheat D genome Aegilops tauschii.</title>
        <authorList>
            <person name="Luo M.C."/>
            <person name="Gu Y.Q."/>
            <person name="Puiu D."/>
            <person name="Wang H."/>
            <person name="Twardziok S.O."/>
            <person name="Deal K.R."/>
            <person name="Huo N."/>
            <person name="Zhu T."/>
            <person name="Wang L."/>
            <person name="Wang Y."/>
            <person name="McGuire P.E."/>
            <person name="Liu S."/>
            <person name="Long H."/>
            <person name="Ramasamy R.K."/>
            <person name="Rodriguez J.C."/>
            <person name="Van S.L."/>
            <person name="Yuan L."/>
            <person name="Wang Z."/>
            <person name="Xia Z."/>
            <person name="Xiao L."/>
            <person name="Anderson O.D."/>
            <person name="Ouyang S."/>
            <person name="Liang Y."/>
            <person name="Zimin A.V."/>
            <person name="Pertea G."/>
            <person name="Qi P."/>
            <person name="Bennetzen J.L."/>
            <person name="Dai X."/>
            <person name="Dawson M.W."/>
            <person name="Muller H.G."/>
            <person name="Kugler K."/>
            <person name="Rivarola-Duarte L."/>
            <person name="Spannagl M."/>
            <person name="Mayer K.F.X."/>
            <person name="Lu F.H."/>
            <person name="Bevan M.W."/>
            <person name="Leroy P."/>
            <person name="Li P."/>
            <person name="You F.M."/>
            <person name="Sun Q."/>
            <person name="Liu Z."/>
            <person name="Lyons E."/>
            <person name="Wicker T."/>
            <person name="Salzberg S.L."/>
            <person name="Devos K.M."/>
            <person name="Dvorak J."/>
        </authorList>
    </citation>
    <scope>NUCLEOTIDE SEQUENCE [LARGE SCALE GENOMIC DNA]</scope>
    <source>
        <strain evidence="2">cv. AL8/78</strain>
    </source>
</reference>
<evidence type="ECO:0000313" key="3">
    <source>
        <dbReference type="Proteomes" id="UP000015105"/>
    </source>
</evidence>
<reference evidence="2" key="4">
    <citation type="submission" date="2019-03" db="UniProtKB">
        <authorList>
            <consortium name="EnsemblPlants"/>
        </authorList>
    </citation>
    <scope>IDENTIFICATION</scope>
</reference>
<feature type="compositionally biased region" description="Basic and acidic residues" evidence="1">
    <location>
        <begin position="53"/>
        <end position="64"/>
    </location>
</feature>
<dbReference type="AlphaFoldDB" id="A0A453S2G4"/>
<accession>A0A453S2G4</accession>
<evidence type="ECO:0000313" key="2">
    <source>
        <dbReference type="EnsemblPlants" id="AET7Gv20794200.1"/>
    </source>
</evidence>
<reference evidence="3" key="2">
    <citation type="journal article" date="2017" name="Nat. Plants">
        <title>The Aegilops tauschii genome reveals multiple impacts of transposons.</title>
        <authorList>
            <person name="Zhao G."/>
            <person name="Zou C."/>
            <person name="Li K."/>
            <person name="Wang K."/>
            <person name="Li T."/>
            <person name="Gao L."/>
            <person name="Zhang X."/>
            <person name="Wang H."/>
            <person name="Yang Z."/>
            <person name="Liu X."/>
            <person name="Jiang W."/>
            <person name="Mao L."/>
            <person name="Kong X."/>
            <person name="Jiao Y."/>
            <person name="Jia J."/>
        </authorList>
    </citation>
    <scope>NUCLEOTIDE SEQUENCE [LARGE SCALE GENOMIC DNA]</scope>
    <source>
        <strain evidence="3">cv. AL8/78</strain>
    </source>
</reference>
<evidence type="ECO:0000256" key="1">
    <source>
        <dbReference type="SAM" id="MobiDB-lite"/>
    </source>
</evidence>
<dbReference type="EnsemblPlants" id="AET7Gv20794200.1">
    <property type="protein sequence ID" value="AET7Gv20794200.1"/>
    <property type="gene ID" value="AET7Gv20794200"/>
</dbReference>
<reference evidence="3" key="1">
    <citation type="journal article" date="2014" name="Science">
        <title>Ancient hybridizations among the ancestral genomes of bread wheat.</title>
        <authorList>
            <consortium name="International Wheat Genome Sequencing Consortium,"/>
            <person name="Marcussen T."/>
            <person name="Sandve S.R."/>
            <person name="Heier L."/>
            <person name="Spannagl M."/>
            <person name="Pfeifer M."/>
            <person name="Jakobsen K.S."/>
            <person name="Wulff B.B."/>
            <person name="Steuernagel B."/>
            <person name="Mayer K.F."/>
            <person name="Olsen O.A."/>
        </authorList>
    </citation>
    <scope>NUCLEOTIDE SEQUENCE [LARGE SCALE GENOMIC DNA]</scope>
    <source>
        <strain evidence="3">cv. AL8/78</strain>
    </source>
</reference>
<organism evidence="2 3">
    <name type="scientific">Aegilops tauschii subsp. strangulata</name>
    <name type="common">Goatgrass</name>
    <dbReference type="NCBI Taxonomy" id="200361"/>
    <lineage>
        <taxon>Eukaryota</taxon>
        <taxon>Viridiplantae</taxon>
        <taxon>Streptophyta</taxon>
        <taxon>Embryophyta</taxon>
        <taxon>Tracheophyta</taxon>
        <taxon>Spermatophyta</taxon>
        <taxon>Magnoliopsida</taxon>
        <taxon>Liliopsida</taxon>
        <taxon>Poales</taxon>
        <taxon>Poaceae</taxon>
        <taxon>BOP clade</taxon>
        <taxon>Pooideae</taxon>
        <taxon>Triticodae</taxon>
        <taxon>Triticeae</taxon>
        <taxon>Triticinae</taxon>
        <taxon>Aegilops</taxon>
    </lineage>
</organism>
<sequence>MNVDELNALERYLEIWMFNIRSAKVIQHKAYKLLEEKLLWAPLKLSYLTDADNDSRDPGTEEQGKSISNSSNL</sequence>
<proteinExistence type="predicted"/>
<protein>
    <submittedName>
        <fullName evidence="2">Uncharacterized protein</fullName>
    </submittedName>
</protein>
<dbReference type="Gramene" id="AET7Gv20794200.1">
    <property type="protein sequence ID" value="AET7Gv20794200.1"/>
    <property type="gene ID" value="AET7Gv20794200"/>
</dbReference>